<reference evidence="3" key="1">
    <citation type="journal article" date="2020" name="Fungal Divers.">
        <title>Resolving the Mortierellaceae phylogeny through synthesis of multi-gene phylogenetics and phylogenomics.</title>
        <authorList>
            <person name="Vandepol N."/>
            <person name="Liber J."/>
            <person name="Desiro A."/>
            <person name="Na H."/>
            <person name="Kennedy M."/>
            <person name="Barry K."/>
            <person name="Grigoriev I.V."/>
            <person name="Miller A.N."/>
            <person name="O'Donnell K."/>
            <person name="Stajich J.E."/>
            <person name="Bonito G."/>
        </authorList>
    </citation>
    <scope>NUCLEOTIDE SEQUENCE</scope>
    <source>
        <strain evidence="3">NRRL 6426</strain>
    </source>
</reference>
<dbReference type="InterPro" id="IPR013087">
    <property type="entry name" value="Znf_C2H2_type"/>
</dbReference>
<gene>
    <name evidence="3" type="ORF">BG015_004290</name>
</gene>
<evidence type="ECO:0000313" key="4">
    <source>
        <dbReference type="Proteomes" id="UP000748756"/>
    </source>
</evidence>
<dbReference type="PROSITE" id="PS00028">
    <property type="entry name" value="ZINC_FINGER_C2H2_1"/>
    <property type="match status" value="1"/>
</dbReference>
<dbReference type="Gene3D" id="3.30.160.60">
    <property type="entry name" value="Classic Zinc Finger"/>
    <property type="match status" value="1"/>
</dbReference>
<dbReference type="EMBL" id="JAAAUQ010000204">
    <property type="protein sequence ID" value="KAF9153003.1"/>
    <property type="molecule type" value="Genomic_DNA"/>
</dbReference>
<comment type="caution">
    <text evidence="3">The sequence shown here is derived from an EMBL/GenBank/DDBJ whole genome shotgun (WGS) entry which is preliminary data.</text>
</comment>
<feature type="region of interest" description="Disordered" evidence="1">
    <location>
        <begin position="525"/>
        <end position="544"/>
    </location>
</feature>
<dbReference type="OrthoDB" id="2421134at2759"/>
<name>A0A9P5S5F8_9FUNG</name>
<protein>
    <recommendedName>
        <fullName evidence="2">C2H2-type domain-containing protein</fullName>
    </recommendedName>
</protein>
<keyword evidence="4" id="KW-1185">Reference proteome</keyword>
<evidence type="ECO:0000313" key="3">
    <source>
        <dbReference type="EMBL" id="KAF9153003.1"/>
    </source>
</evidence>
<proteinExistence type="predicted"/>
<dbReference type="Proteomes" id="UP000748756">
    <property type="component" value="Unassembled WGS sequence"/>
</dbReference>
<evidence type="ECO:0000256" key="1">
    <source>
        <dbReference type="SAM" id="MobiDB-lite"/>
    </source>
</evidence>
<sequence>MNSKPLEGYIHTTLSNKGEIFDNLSSFSAWPSYDGTDGFVAPSVPKKQQQQQQQQDGFGFMTNTKQEHQVHPFEVIYTANSLSPPFDSTATSFDNSINSSPSHADYPSNNTFGNFDSCYISKINDPIDNKDIEDTIDFNGLFDHTDTSYKHDANIGSAQKNDMEFIMTTYITKSAAALNVNNPSPSSIHPYLTMRRSSSFTSAVSYIDPALLIRKNNNSDSNDTSSGCATDSNFSTSQTSCLSSFPNGGLDSENDSYATMRTMFENSLRMGSPEFGSCSSDHFKFLPPSSSFSIASAATATASTPGTSLHANPLTSQDIYMADGSVICFDGASFRPVPSTTTTVTTAVMDNAHISSGLTMAEPTLSLSPSMIMMSTHKDMTAAASTDATTAYYGLTSLSPFSYHQRFPLINDSFKTYNKSPYHKHPPRDSAASTTDSAAFAAALLSPQLDRRGSADSSCSTASIAYRRSKRLIDSHSRHSSATSFKDFDDRNHKRSSISLSYSLSSSLPSASSLSTFAPNASSSCDSPSMLPPSSNPSSLSLTPSIKYRKDKNGEFQCPYTGCDYRYNLKREFNRHRNVHVFAGKDKYRCMNCGSGLCRLDSVKRHMEAKGKAECLRKGFYEEFHESGQYSLIRKCKSTWYEAAAAARTTSLKGKVKA</sequence>
<dbReference type="AlphaFoldDB" id="A0A9P5S5F8"/>
<organism evidence="3 4">
    <name type="scientific">Linnemannia schmuckeri</name>
    <dbReference type="NCBI Taxonomy" id="64567"/>
    <lineage>
        <taxon>Eukaryota</taxon>
        <taxon>Fungi</taxon>
        <taxon>Fungi incertae sedis</taxon>
        <taxon>Mucoromycota</taxon>
        <taxon>Mortierellomycotina</taxon>
        <taxon>Mortierellomycetes</taxon>
        <taxon>Mortierellales</taxon>
        <taxon>Mortierellaceae</taxon>
        <taxon>Linnemannia</taxon>
    </lineage>
</organism>
<feature type="domain" description="C2H2-type" evidence="2">
    <location>
        <begin position="558"/>
        <end position="580"/>
    </location>
</feature>
<dbReference type="SMART" id="SM00355">
    <property type="entry name" value="ZnF_C2H2"/>
    <property type="match status" value="2"/>
</dbReference>
<accession>A0A9P5S5F8</accession>
<evidence type="ECO:0000259" key="2">
    <source>
        <dbReference type="PROSITE" id="PS00028"/>
    </source>
</evidence>